<evidence type="ECO:0000313" key="2">
    <source>
        <dbReference type="Proteomes" id="UP000256919"/>
    </source>
</evidence>
<sequence>MKTKTTKYTKYRTLYLPKEIVDCLLLHVYSGLCDFDFNIEIGLNILNDIHTKDSIFNKDEDYNIKHIPLYSSLLRVKYGDTYVQHKNFMVQYNIIWNDSSYKNKATHFYLFDINQYQSNNNRIIQLKNLSLDNIFTTYSLSSNIKISLLNTINKGNIDVPKNRILTSWYKIKIPITKSNKKFLTADYVKDSTFINNTVSHVKKMGSHFRKHFKIDYEGALLFVNQQYVDELQTATNIEEERTANYRYASRLSSIFLINDGKNNKSLRFNRNSTNKRIDTNLTNMATDVRPFIIGYKDMSYLDLKNSQPVLFNILLKRYHHNSDSKLKTEIEAYYELTINGKWYEWLQSIYGLERAECKKIWMKIAYSKNKSYKSEKKVFKQYYPEIYSIIESYKKDNHADFAILLQKTESGIFIDEICKELVNIDIIPYTLHDGLLVPKENEQATLEVMQTVLKKHLGAVPQISIE</sequence>
<evidence type="ECO:0000313" key="1">
    <source>
        <dbReference type="EMBL" id="REE25647.1"/>
    </source>
</evidence>
<name>A0A3D9N1Q2_9FLAO</name>
<gene>
    <name evidence="1" type="ORF">DFQ09_102238</name>
</gene>
<dbReference type="Proteomes" id="UP000256919">
    <property type="component" value="Unassembled WGS sequence"/>
</dbReference>
<comment type="caution">
    <text evidence="1">The sequence shown here is derived from an EMBL/GenBank/DDBJ whole genome shotgun (WGS) entry which is preliminary data.</text>
</comment>
<dbReference type="AlphaFoldDB" id="A0A3D9N1Q2"/>
<dbReference type="OrthoDB" id="631303at2"/>
<reference evidence="1 2" key="1">
    <citation type="submission" date="2018-07" db="EMBL/GenBank/DDBJ databases">
        <title>Genomic Encyclopedia of Type Strains, Phase III (KMG-III): the genomes of soil and plant-associated and newly described type strains.</title>
        <authorList>
            <person name="Whitman W."/>
        </authorList>
    </citation>
    <scope>NUCLEOTIDE SEQUENCE [LARGE SCALE GENOMIC DNA]</scope>
    <source>
        <strain evidence="1 2">CECT 7948</strain>
    </source>
</reference>
<keyword evidence="2" id="KW-1185">Reference proteome</keyword>
<accession>A0A3D9N1Q2</accession>
<dbReference type="EMBL" id="QREI01000002">
    <property type="protein sequence ID" value="REE25647.1"/>
    <property type="molecule type" value="Genomic_DNA"/>
</dbReference>
<organism evidence="1 2">
    <name type="scientific">Winogradskyella pacifica</name>
    <dbReference type="NCBI Taxonomy" id="664642"/>
    <lineage>
        <taxon>Bacteria</taxon>
        <taxon>Pseudomonadati</taxon>
        <taxon>Bacteroidota</taxon>
        <taxon>Flavobacteriia</taxon>
        <taxon>Flavobacteriales</taxon>
        <taxon>Flavobacteriaceae</taxon>
        <taxon>Winogradskyella</taxon>
    </lineage>
</organism>
<dbReference type="RefSeq" id="WP_115808633.1">
    <property type="nucleotide sequence ID" value="NZ_QREI01000002.1"/>
</dbReference>
<proteinExistence type="predicted"/>
<protein>
    <submittedName>
        <fullName evidence="1">Uncharacterized protein</fullName>
    </submittedName>
</protein>